<protein>
    <submittedName>
        <fullName evidence="3">Uncharacterized protein</fullName>
    </submittedName>
</protein>
<evidence type="ECO:0000313" key="3">
    <source>
        <dbReference type="EMBL" id="VEU37372.1"/>
    </source>
</evidence>
<reference evidence="3 4" key="1">
    <citation type="submission" date="2019-01" db="EMBL/GenBank/DDBJ databases">
        <authorList>
            <person name="Ferrante I. M."/>
        </authorList>
    </citation>
    <scope>NUCLEOTIDE SEQUENCE [LARGE SCALE GENOMIC DNA]</scope>
    <source>
        <strain evidence="3 4">B856</strain>
    </source>
</reference>
<feature type="transmembrane region" description="Helical" evidence="2">
    <location>
        <begin position="12"/>
        <end position="34"/>
    </location>
</feature>
<evidence type="ECO:0000313" key="4">
    <source>
        <dbReference type="Proteomes" id="UP000291116"/>
    </source>
</evidence>
<gene>
    <name evidence="3" type="ORF">PSNMU_V1.4_AUG-EV-PASAV3_0041700</name>
</gene>
<proteinExistence type="predicted"/>
<feature type="region of interest" description="Disordered" evidence="1">
    <location>
        <begin position="113"/>
        <end position="138"/>
    </location>
</feature>
<keyword evidence="2" id="KW-0812">Transmembrane</keyword>
<evidence type="ECO:0000256" key="2">
    <source>
        <dbReference type="SAM" id="Phobius"/>
    </source>
</evidence>
<dbReference type="AlphaFoldDB" id="A0A448Z5R5"/>
<dbReference type="EMBL" id="CAACVS010000124">
    <property type="protein sequence ID" value="VEU37372.1"/>
    <property type="molecule type" value="Genomic_DNA"/>
</dbReference>
<keyword evidence="2" id="KW-0472">Membrane</keyword>
<accession>A0A448Z5R5</accession>
<sequence>MPTTRHPAKKMPVVGSMALGAALIFTIAVGIAVLPIPNYAFTPAVYQYKSDRTLMQINFKNDKLVTGKNFELSARDTIFSLVEEDDGNDDNIENPDIDIADLLADKEFLENNVKTDDGKDSKKKKIGDPLREDNGVRPSIHPTAINAIVDALKARAEQSKQEMDDDDDDTMHFRATETVEPLMVMVTAGQFASDAIQKRQESSEADGMLMTQDEEQTLAGRIMGVIMRLDALEEELAERVSGVEWIGKYDEWGNFGVLSDEHQNNLARDSDSGDDGLADVHAKILDDPLFCMNRAECLLAIFLQEVEIPQLEKLKETVPDGSKIDFLDQDRLEVVVGSDKS</sequence>
<organism evidence="3 4">
    <name type="scientific">Pseudo-nitzschia multistriata</name>
    <dbReference type="NCBI Taxonomy" id="183589"/>
    <lineage>
        <taxon>Eukaryota</taxon>
        <taxon>Sar</taxon>
        <taxon>Stramenopiles</taxon>
        <taxon>Ochrophyta</taxon>
        <taxon>Bacillariophyta</taxon>
        <taxon>Bacillariophyceae</taxon>
        <taxon>Bacillariophycidae</taxon>
        <taxon>Bacillariales</taxon>
        <taxon>Bacillariaceae</taxon>
        <taxon>Pseudo-nitzschia</taxon>
    </lineage>
</organism>
<name>A0A448Z5R5_9STRA</name>
<keyword evidence="2" id="KW-1133">Transmembrane helix</keyword>
<dbReference type="Proteomes" id="UP000291116">
    <property type="component" value="Unassembled WGS sequence"/>
</dbReference>
<evidence type="ECO:0000256" key="1">
    <source>
        <dbReference type="SAM" id="MobiDB-lite"/>
    </source>
</evidence>
<feature type="compositionally biased region" description="Basic and acidic residues" evidence="1">
    <location>
        <begin position="113"/>
        <end position="135"/>
    </location>
</feature>
<keyword evidence="4" id="KW-1185">Reference proteome</keyword>
<dbReference type="OrthoDB" id="42516at2759"/>